<dbReference type="PANTHER" id="PTHR30157">
    <property type="entry name" value="FERRIC REDUCTASE, NADPH-DEPENDENT"/>
    <property type="match status" value="1"/>
</dbReference>
<dbReference type="InterPro" id="IPR007037">
    <property type="entry name" value="SIP_rossman_dom"/>
</dbReference>
<reference evidence="3 4" key="1">
    <citation type="submission" date="2024-01" db="EMBL/GenBank/DDBJ databases">
        <title>Uliginosibacterium soil sp. nov.</title>
        <authorList>
            <person name="Lv Y."/>
        </authorList>
    </citation>
    <scope>NUCLEOTIDE SEQUENCE [LARGE SCALE GENOMIC DNA]</scope>
    <source>
        <strain evidence="3 4">H3</strain>
    </source>
</reference>
<evidence type="ECO:0000313" key="4">
    <source>
        <dbReference type="Proteomes" id="UP001331561"/>
    </source>
</evidence>
<dbReference type="InterPro" id="IPR017927">
    <property type="entry name" value="FAD-bd_FR_type"/>
</dbReference>
<feature type="domain" description="FAD-binding FR-type" evidence="2">
    <location>
        <begin position="20"/>
        <end position="143"/>
    </location>
</feature>
<accession>A0ABU6K0W7</accession>
<keyword evidence="4" id="KW-1185">Reference proteome</keyword>
<dbReference type="InterPro" id="IPR017938">
    <property type="entry name" value="Riboflavin_synthase-like_b-brl"/>
</dbReference>
<dbReference type="Pfam" id="PF08021">
    <property type="entry name" value="FAD_binding_9"/>
    <property type="match status" value="1"/>
</dbReference>
<dbReference type="InterPro" id="IPR039261">
    <property type="entry name" value="FNR_nucleotide-bd"/>
</dbReference>
<organism evidence="3 4">
    <name type="scientific">Uliginosibacterium silvisoli</name>
    <dbReference type="NCBI Taxonomy" id="3114758"/>
    <lineage>
        <taxon>Bacteria</taxon>
        <taxon>Pseudomonadati</taxon>
        <taxon>Pseudomonadota</taxon>
        <taxon>Betaproteobacteria</taxon>
        <taxon>Rhodocyclales</taxon>
        <taxon>Zoogloeaceae</taxon>
        <taxon>Uliginosibacterium</taxon>
    </lineage>
</organism>
<dbReference type="CDD" id="cd06193">
    <property type="entry name" value="siderophore_interacting"/>
    <property type="match status" value="1"/>
</dbReference>
<evidence type="ECO:0000256" key="1">
    <source>
        <dbReference type="ARBA" id="ARBA00035644"/>
    </source>
</evidence>
<evidence type="ECO:0000313" key="3">
    <source>
        <dbReference type="EMBL" id="MEC5385042.1"/>
    </source>
</evidence>
<sequence length="269" mass="29509">MTSATRPDSTRRPERIRHTPKFRQLEVLRVERITPHIVSVDFRGEDLHDFVSASFDDHVKFMLPATPDGELTLPVLGPEGPKFPEGARPVMRDYTPRRFDTQGREITIEFALHGDGPIAQWATQAKPGQKVGIGGPRGSTVIPVDYDWHLLIGDETALPAISRRLEELPTSVQAIVIVETGDAADQRALASAANVKVQWLVQQEASGLVAAVRALQLPAGEGFAWAAGESATITAVREVLIEEQGLDKHQVKASAYWKQGEKGHHGKIE</sequence>
<dbReference type="PROSITE" id="PS51384">
    <property type="entry name" value="FAD_FR"/>
    <property type="match status" value="1"/>
</dbReference>
<comment type="caution">
    <text evidence="3">The sequence shown here is derived from an EMBL/GenBank/DDBJ whole genome shotgun (WGS) entry which is preliminary data.</text>
</comment>
<dbReference type="RefSeq" id="WP_327598006.1">
    <property type="nucleotide sequence ID" value="NZ_JAYXHS010000001.1"/>
</dbReference>
<dbReference type="InterPro" id="IPR013113">
    <property type="entry name" value="SIP_FAD-bd"/>
</dbReference>
<dbReference type="PANTHER" id="PTHR30157:SF0">
    <property type="entry name" value="NADPH-DEPENDENT FERRIC-CHELATE REDUCTASE"/>
    <property type="match status" value="1"/>
</dbReference>
<dbReference type="SUPFAM" id="SSF63380">
    <property type="entry name" value="Riboflavin synthase domain-like"/>
    <property type="match status" value="1"/>
</dbReference>
<comment type="similarity">
    <text evidence="1">Belongs to the SIP oxidoreductase family.</text>
</comment>
<dbReference type="Gene3D" id="3.40.50.80">
    <property type="entry name" value="Nucleotide-binding domain of ferredoxin-NADP reductase (FNR) module"/>
    <property type="match status" value="1"/>
</dbReference>
<evidence type="ECO:0000259" key="2">
    <source>
        <dbReference type="PROSITE" id="PS51384"/>
    </source>
</evidence>
<gene>
    <name evidence="3" type="ORF">VVD49_04865</name>
</gene>
<dbReference type="Proteomes" id="UP001331561">
    <property type="component" value="Unassembled WGS sequence"/>
</dbReference>
<dbReference type="EMBL" id="JAYXHS010000001">
    <property type="protein sequence ID" value="MEC5385042.1"/>
    <property type="molecule type" value="Genomic_DNA"/>
</dbReference>
<dbReference type="Gene3D" id="2.40.30.10">
    <property type="entry name" value="Translation factors"/>
    <property type="match status" value="1"/>
</dbReference>
<name>A0ABU6K0W7_9RHOO</name>
<dbReference type="InterPro" id="IPR039374">
    <property type="entry name" value="SIP_fam"/>
</dbReference>
<proteinExistence type="inferred from homology"/>
<dbReference type="Pfam" id="PF04954">
    <property type="entry name" value="SIP"/>
    <property type="match status" value="1"/>
</dbReference>
<protein>
    <submittedName>
        <fullName evidence="3">Siderophore-interacting protein</fullName>
    </submittedName>
</protein>